<dbReference type="EMBL" id="CP031417">
    <property type="protein sequence ID" value="AXK79543.1"/>
    <property type="molecule type" value="Genomic_DNA"/>
</dbReference>
<dbReference type="Proteomes" id="UP000254889">
    <property type="component" value="Chromosome"/>
</dbReference>
<accession>A0A345ZRJ6</accession>
<proteinExistence type="inferred from homology"/>
<evidence type="ECO:0000256" key="2">
    <source>
        <dbReference type="ARBA" id="ARBA00022649"/>
    </source>
</evidence>
<dbReference type="Gene3D" id="3.30.2310.20">
    <property type="entry name" value="RelE-like"/>
    <property type="match status" value="1"/>
</dbReference>
<comment type="similarity">
    <text evidence="1">Belongs to the RelE toxin family.</text>
</comment>
<evidence type="ECO:0000313" key="4">
    <source>
        <dbReference type="Proteomes" id="UP000254889"/>
    </source>
</evidence>
<dbReference type="AlphaFoldDB" id="A0A345ZRJ6"/>
<gene>
    <name evidence="3" type="ORF">DW352_02815</name>
</gene>
<dbReference type="InterPro" id="IPR035093">
    <property type="entry name" value="RelE/ParE_toxin_dom_sf"/>
</dbReference>
<dbReference type="InterPro" id="IPR007712">
    <property type="entry name" value="RelE/ParE_toxin"/>
</dbReference>
<dbReference type="InterPro" id="IPR051803">
    <property type="entry name" value="TA_system_RelE-like_toxin"/>
</dbReference>
<dbReference type="PANTHER" id="PTHR33755:SF6">
    <property type="entry name" value="PLASMID STABILIZATION SYSTEM PROTEIN"/>
    <property type="match status" value="1"/>
</dbReference>
<evidence type="ECO:0000256" key="1">
    <source>
        <dbReference type="ARBA" id="ARBA00006226"/>
    </source>
</evidence>
<evidence type="ECO:0000313" key="3">
    <source>
        <dbReference type="EMBL" id="AXK79543.1"/>
    </source>
</evidence>
<reference evidence="3 4" key="1">
    <citation type="submission" date="2018-07" db="EMBL/GenBank/DDBJ databases">
        <authorList>
            <person name="Quirk P.G."/>
            <person name="Krulwich T.A."/>
        </authorList>
    </citation>
    <scope>NUCLEOTIDE SEQUENCE [LARGE SCALE GENOMIC DNA]</scope>
    <source>
        <strain evidence="3 4">CC-BB4</strain>
    </source>
</reference>
<dbReference type="RefSeq" id="WP_115688338.1">
    <property type="nucleotide sequence ID" value="NZ_CP031417.1"/>
</dbReference>
<dbReference type="KEGG" id="ptaw:DW352_02815"/>
<name>A0A345ZRJ6_9HYPH</name>
<sequence>MIVVVTDEAAFDLERIGDAIAQDNPTRAITFVRELRLSCESLGEFPKAYPLVPRYEDSGVRRRVHGNYLIFYRIGIDTVDVLHVLHGAMDYAALLFPEG</sequence>
<keyword evidence="4" id="KW-1185">Reference proteome</keyword>
<dbReference type="OrthoDB" id="8369899at2"/>
<organism evidence="3 4">
    <name type="scientific">Pseudolabrys taiwanensis</name>
    <dbReference type="NCBI Taxonomy" id="331696"/>
    <lineage>
        <taxon>Bacteria</taxon>
        <taxon>Pseudomonadati</taxon>
        <taxon>Pseudomonadota</taxon>
        <taxon>Alphaproteobacteria</taxon>
        <taxon>Hyphomicrobiales</taxon>
        <taxon>Xanthobacteraceae</taxon>
        <taxon>Pseudolabrys</taxon>
    </lineage>
</organism>
<dbReference type="PANTHER" id="PTHR33755">
    <property type="entry name" value="TOXIN PARE1-RELATED"/>
    <property type="match status" value="1"/>
</dbReference>
<dbReference type="Pfam" id="PF05016">
    <property type="entry name" value="ParE_toxin"/>
    <property type="match status" value="1"/>
</dbReference>
<protein>
    <submittedName>
        <fullName evidence="3">Type II toxin-antitoxin system RelE/ParE family toxin</fullName>
    </submittedName>
</protein>
<keyword evidence="2" id="KW-1277">Toxin-antitoxin system</keyword>